<keyword evidence="13" id="KW-1185">Reference proteome</keyword>
<keyword evidence="5" id="KW-0460">Magnesium</keyword>
<evidence type="ECO:0000256" key="10">
    <source>
        <dbReference type="SAM" id="Phobius"/>
    </source>
</evidence>
<dbReference type="SUPFAM" id="SSF161093">
    <property type="entry name" value="MgtE membrane domain-like"/>
    <property type="match status" value="2"/>
</dbReference>
<dbReference type="Pfam" id="PF01769">
    <property type="entry name" value="MgtE"/>
    <property type="match status" value="2"/>
</dbReference>
<comment type="similarity">
    <text evidence="2">Belongs to the SLC41A transporter family.</text>
</comment>
<dbReference type="InterPro" id="IPR036739">
    <property type="entry name" value="SLC41_membr_dom_sf"/>
</dbReference>
<feature type="domain" description="SLC41A/MgtE integral membrane" evidence="11">
    <location>
        <begin position="277"/>
        <end position="420"/>
    </location>
</feature>
<keyword evidence="7" id="KW-0406">Ion transport</keyword>
<feature type="transmembrane region" description="Helical" evidence="10">
    <location>
        <begin position="236"/>
        <end position="258"/>
    </location>
</feature>
<reference evidence="12" key="1">
    <citation type="submission" date="2021-08" db="EMBL/GenBank/DDBJ databases">
        <authorList>
            <person name="Misof B."/>
            <person name="Oliver O."/>
            <person name="Podsiadlowski L."/>
            <person name="Donath A."/>
            <person name="Peters R."/>
            <person name="Mayer C."/>
            <person name="Rust J."/>
            <person name="Gunkel S."/>
            <person name="Lesny P."/>
            <person name="Martin S."/>
            <person name="Oeyen J.P."/>
            <person name="Petersen M."/>
            <person name="Panagiotis P."/>
            <person name="Wilbrandt J."/>
            <person name="Tanja T."/>
        </authorList>
    </citation>
    <scope>NUCLEOTIDE SEQUENCE</scope>
    <source>
        <strain evidence="12">GBR_01_08_01A</strain>
        <tissue evidence="12">Thorax + abdomen</tissue>
    </source>
</reference>
<evidence type="ECO:0000256" key="1">
    <source>
        <dbReference type="ARBA" id="ARBA00004141"/>
    </source>
</evidence>
<feature type="region of interest" description="Disordered" evidence="9">
    <location>
        <begin position="174"/>
        <end position="228"/>
    </location>
</feature>
<dbReference type="EMBL" id="JAIFRP010000007">
    <property type="protein sequence ID" value="KAK2587188.1"/>
    <property type="molecule type" value="Genomic_DNA"/>
</dbReference>
<feature type="transmembrane region" description="Helical" evidence="10">
    <location>
        <begin position="587"/>
        <end position="611"/>
    </location>
</feature>
<evidence type="ECO:0000256" key="2">
    <source>
        <dbReference type="ARBA" id="ARBA00009749"/>
    </source>
</evidence>
<feature type="compositionally biased region" description="Low complexity" evidence="9">
    <location>
        <begin position="195"/>
        <end position="206"/>
    </location>
</feature>
<feature type="transmembrane region" description="Helical" evidence="10">
    <location>
        <begin position="556"/>
        <end position="575"/>
    </location>
</feature>
<evidence type="ECO:0000256" key="8">
    <source>
        <dbReference type="ARBA" id="ARBA00023136"/>
    </source>
</evidence>
<dbReference type="GO" id="GO:0008324">
    <property type="term" value="F:monoatomic cation transmembrane transporter activity"/>
    <property type="evidence" value="ECO:0007669"/>
    <property type="project" value="InterPro"/>
</dbReference>
<keyword evidence="4 10" id="KW-0812">Transmembrane</keyword>
<gene>
    <name evidence="12" type="ORF">KPH14_002933</name>
</gene>
<dbReference type="Proteomes" id="UP001258017">
    <property type="component" value="Unassembled WGS sequence"/>
</dbReference>
<dbReference type="FunFam" id="1.10.357.20:FF:000003">
    <property type="entry name" value="Uncharacterized protein, isoform B"/>
    <property type="match status" value="1"/>
</dbReference>
<keyword evidence="6 10" id="KW-1133">Transmembrane helix</keyword>
<feature type="transmembrane region" description="Helical" evidence="10">
    <location>
        <begin position="401"/>
        <end position="422"/>
    </location>
</feature>
<feature type="transmembrane region" description="Helical" evidence="10">
    <location>
        <begin position="623"/>
        <end position="646"/>
    </location>
</feature>
<sequence length="672" mass="73672">MKLAEKKFSKFFQTSSDPSKLVEIIVDRHRATIDVPPRKIDTLALIQRYVIATYSRLRLTELGRADVKLSQVDPGIRDFGKRHCRTVRQHRIRHGRPNDSVDCNEGKATDIIGNKIMDKAFVIPRVTVTPNGNDNYALEFENMEKCGEKNLNVTADGIKAEPVVVKKVAAGLKVPNGQKNKKDMPVPNHGGGSLSSGSSIVTISSVANSDPDPDFRNDPTGSGGGRHLRTERWYHTTLQISVPFFIAGVGTIGAGLVLDRVQHWPVFKTIGQLLILVPALLGLKGNLDMCLASRLSTQANLGNMHKFREIMKMIIGNIAIVQIQAIVAAILVALFAIIVGAIQDLVHKEEGTAGLPFEWNYALLLATSSVCTATSSCFILDFAMIAVIMISHRCKLNPDNLATPLAASIGDVVSISVFSTIASAFFERLEGQVWILYVVFVGYLLLLPLWIYVVLKNKYTRNVLTSGWVPVLSALFISGLGGLILTEVVDKFTGFVIFQPIINGIGGNLVSVQASRISTMLHQTSILGILPPHAKLWVPPWVALFKGAPYAKTARILIGMAFCGQLVFVFAADYIKCQKSTVDAYFVLSYLAVSTIQVMLLLYIAHIIIHAMWRHKIDPDNSAIPYLTALGDLTGTMFLALAFWFLTQINQKYESCELLDAATVNNSTLSPT</sequence>
<evidence type="ECO:0000313" key="12">
    <source>
        <dbReference type="EMBL" id="KAK2587188.1"/>
    </source>
</evidence>
<keyword evidence="3" id="KW-0813">Transport</keyword>
<feature type="transmembrane region" description="Helical" evidence="10">
    <location>
        <begin position="314"/>
        <end position="342"/>
    </location>
</feature>
<evidence type="ECO:0000256" key="7">
    <source>
        <dbReference type="ARBA" id="ARBA00023065"/>
    </source>
</evidence>
<evidence type="ECO:0000256" key="3">
    <source>
        <dbReference type="ARBA" id="ARBA00022448"/>
    </source>
</evidence>
<feature type="transmembrane region" description="Helical" evidence="10">
    <location>
        <begin position="362"/>
        <end position="389"/>
    </location>
</feature>
<feature type="transmembrane region" description="Helical" evidence="10">
    <location>
        <begin position="434"/>
        <end position="455"/>
    </location>
</feature>
<evidence type="ECO:0000259" key="11">
    <source>
        <dbReference type="Pfam" id="PF01769"/>
    </source>
</evidence>
<evidence type="ECO:0000256" key="6">
    <source>
        <dbReference type="ARBA" id="ARBA00022989"/>
    </source>
</evidence>
<keyword evidence="8 10" id="KW-0472">Membrane</keyword>
<comment type="caution">
    <text evidence="12">The sequence shown here is derived from an EMBL/GenBank/DDBJ whole genome shotgun (WGS) entry which is preliminary data.</text>
</comment>
<dbReference type="InterPro" id="IPR006667">
    <property type="entry name" value="SLC41_membr_dom"/>
</dbReference>
<dbReference type="AlphaFoldDB" id="A0AAD9RX12"/>
<evidence type="ECO:0000256" key="9">
    <source>
        <dbReference type="SAM" id="MobiDB-lite"/>
    </source>
</evidence>
<feature type="domain" description="SLC41A/MgtE integral membrane" evidence="11">
    <location>
        <begin position="499"/>
        <end position="641"/>
    </location>
</feature>
<dbReference type="FunFam" id="1.10.357.20:FF:000001">
    <property type="entry name" value="Solute carrier family 41 member 2"/>
    <property type="match status" value="1"/>
</dbReference>
<dbReference type="InterPro" id="IPR045349">
    <property type="entry name" value="SLC41A1-3"/>
</dbReference>
<evidence type="ECO:0000313" key="13">
    <source>
        <dbReference type="Proteomes" id="UP001258017"/>
    </source>
</evidence>
<organism evidence="12 13">
    <name type="scientific">Odynerus spinipes</name>
    <dbReference type="NCBI Taxonomy" id="1348599"/>
    <lineage>
        <taxon>Eukaryota</taxon>
        <taxon>Metazoa</taxon>
        <taxon>Ecdysozoa</taxon>
        <taxon>Arthropoda</taxon>
        <taxon>Hexapoda</taxon>
        <taxon>Insecta</taxon>
        <taxon>Pterygota</taxon>
        <taxon>Neoptera</taxon>
        <taxon>Endopterygota</taxon>
        <taxon>Hymenoptera</taxon>
        <taxon>Apocrita</taxon>
        <taxon>Aculeata</taxon>
        <taxon>Vespoidea</taxon>
        <taxon>Vespidae</taxon>
        <taxon>Eumeninae</taxon>
        <taxon>Odynerus</taxon>
    </lineage>
</organism>
<feature type="transmembrane region" description="Helical" evidence="10">
    <location>
        <begin position="467"/>
        <end position="486"/>
    </location>
</feature>
<evidence type="ECO:0000256" key="4">
    <source>
        <dbReference type="ARBA" id="ARBA00022692"/>
    </source>
</evidence>
<dbReference type="PANTHER" id="PTHR16228:SF26">
    <property type="entry name" value="SOLUTE CARRIER FAMILY 41 MEMBER 1-LIKE PROTEIN"/>
    <property type="match status" value="1"/>
</dbReference>
<reference evidence="12" key="2">
    <citation type="journal article" date="2023" name="Commun. Biol.">
        <title>Intrasexual cuticular hydrocarbon dimorphism in a wasp sheds light on hydrocarbon biosynthesis genes in Hymenoptera.</title>
        <authorList>
            <person name="Moris V.C."/>
            <person name="Podsiadlowski L."/>
            <person name="Martin S."/>
            <person name="Oeyen J.P."/>
            <person name="Donath A."/>
            <person name="Petersen M."/>
            <person name="Wilbrandt J."/>
            <person name="Misof B."/>
            <person name="Liedtke D."/>
            <person name="Thamm M."/>
            <person name="Scheiner R."/>
            <person name="Schmitt T."/>
            <person name="Niehuis O."/>
        </authorList>
    </citation>
    <scope>NUCLEOTIDE SEQUENCE</scope>
    <source>
        <strain evidence="12">GBR_01_08_01A</strain>
    </source>
</reference>
<comment type="subcellular location">
    <subcellularLocation>
        <location evidence="1">Membrane</location>
        <topology evidence="1">Multi-pass membrane protein</topology>
    </subcellularLocation>
</comment>
<dbReference type="Gene3D" id="1.10.357.20">
    <property type="entry name" value="SLC41 divalent cation transporters, integral membrane domain"/>
    <property type="match status" value="2"/>
</dbReference>
<protein>
    <recommendedName>
        <fullName evidence="11">SLC41A/MgtE integral membrane domain-containing protein</fullName>
    </recommendedName>
</protein>
<evidence type="ECO:0000256" key="5">
    <source>
        <dbReference type="ARBA" id="ARBA00022842"/>
    </source>
</evidence>
<dbReference type="GO" id="GO:0005886">
    <property type="term" value="C:plasma membrane"/>
    <property type="evidence" value="ECO:0007669"/>
    <property type="project" value="TreeGrafter"/>
</dbReference>
<accession>A0AAD9RX12</accession>
<dbReference type="PANTHER" id="PTHR16228">
    <property type="entry name" value="DIVALENT CATION TRANSPORTER SOLUTE CARRIER FAMILY 41"/>
    <property type="match status" value="1"/>
</dbReference>
<proteinExistence type="inferred from homology"/>
<name>A0AAD9RX12_9HYME</name>